<dbReference type="InterPro" id="IPR000601">
    <property type="entry name" value="PKD_dom"/>
</dbReference>
<keyword evidence="5" id="KW-1185">Reference proteome</keyword>
<dbReference type="PANTHER" id="PTHR19328:SF75">
    <property type="entry name" value="ALDOSE SUGAR DEHYDROGENASE YLII"/>
    <property type="match status" value="1"/>
</dbReference>
<dbReference type="Proteomes" id="UP000530234">
    <property type="component" value="Unassembled WGS sequence"/>
</dbReference>
<dbReference type="GO" id="GO:0005975">
    <property type="term" value="P:carbohydrate metabolic process"/>
    <property type="evidence" value="ECO:0007669"/>
    <property type="project" value="UniProtKB-ARBA"/>
</dbReference>
<evidence type="ECO:0000256" key="2">
    <source>
        <dbReference type="SAM" id="SignalP"/>
    </source>
</evidence>
<dbReference type="SUPFAM" id="SSF50952">
    <property type="entry name" value="Soluble quinoprotein glucose dehydrogenase"/>
    <property type="match status" value="1"/>
</dbReference>
<dbReference type="EMBL" id="VKHS01000619">
    <property type="protein sequence ID" value="MBB0231762.1"/>
    <property type="molecule type" value="Genomic_DNA"/>
</dbReference>
<protein>
    <submittedName>
        <fullName evidence="4">PKD domain-containing protein</fullName>
    </submittedName>
</protein>
<dbReference type="InterPro" id="IPR012938">
    <property type="entry name" value="Glc/Sorbosone_DH"/>
</dbReference>
<dbReference type="SUPFAM" id="SSF49299">
    <property type="entry name" value="PKD domain"/>
    <property type="match status" value="1"/>
</dbReference>
<gene>
    <name evidence="4" type="ORF">FOE67_20235</name>
</gene>
<keyword evidence="2" id="KW-0732">Signal</keyword>
<reference evidence="5" key="1">
    <citation type="submission" date="2019-10" db="EMBL/GenBank/DDBJ databases">
        <title>Streptomyces sp. nov., a novel actinobacterium isolated from alkaline environment.</title>
        <authorList>
            <person name="Golinska P."/>
        </authorList>
    </citation>
    <scope>NUCLEOTIDE SEQUENCE [LARGE SCALE GENOMIC DNA]</scope>
    <source>
        <strain evidence="5">DSM 42108</strain>
    </source>
</reference>
<dbReference type="Gene3D" id="2.120.10.30">
    <property type="entry name" value="TolB, C-terminal domain"/>
    <property type="match status" value="1"/>
</dbReference>
<evidence type="ECO:0000256" key="1">
    <source>
        <dbReference type="SAM" id="MobiDB-lite"/>
    </source>
</evidence>
<dbReference type="InterPro" id="IPR013783">
    <property type="entry name" value="Ig-like_fold"/>
</dbReference>
<dbReference type="AlphaFoldDB" id="A0A7W3T6A5"/>
<dbReference type="InterPro" id="IPR011041">
    <property type="entry name" value="Quinoprot_gluc/sorb_DH_b-prop"/>
</dbReference>
<sequence>MRKFPVAVTAALVAVGLLTAPTTSAAGPPPPTESSAAPATAEFQKVTLNASPGEPIDLAVLPDGRVLHTTRDGRVWLHDPATRLNTLAAELDVYTHDEEGLQSIAVDPGFDGRDNRWVYLFHAPPLDTPVDDPSTPGVNEGAAPDVGTDEDWERFAGVTRLSRFELVGNTLDLSTEQAILDVEADRGICCHVGGDIVFDSVGNLYLSTGDDTNPHASGGYVPIDERPERNPSYDAQRTSANTDDLRGKVLRITVGEDGSYTIPEGNLFAPGTEGARPEIYLMGLRNPFRMEIDPVTDDLYVADYSPDARTPSPTRGPNGHGKWFVARAAGNHGWPYCITPSMPYHHWDFATGTDRGAFDCDAPVNTSPRNTGLTELPPVEQPEVWYPNNVSPLFPGLGSGGIGPMAGPAYAFDPATTRGRAPVAWPEHYDGVPLFYEFTRNYLKGFHLAGDGMPGSGGVPGGIEAIEDVVPGMPFSAPIDMEFGPDGALYVLEYGRGYFQENPDAELSRIDYIGPGGNHTPIPVVSADVTRGEEPLTVSFSSAGTTDPDGDRLRHEWDFDSDGRIDSRAANPVHTYTEPGVHTATLKVTDIGGRHRGKSASAEIDITVGANGAPVVTFLRPTPELDFAFGDTVEYEVEVTDDQPVDCARVTVTYILGHDDHGHPMSTASGCTGSFVTTVPEGHDVEEDNLRAVFVASYTDPGLNGLPPLTGSAEVVLLPTG</sequence>
<dbReference type="InterPro" id="IPR022409">
    <property type="entry name" value="PKD/Chitinase_dom"/>
</dbReference>
<proteinExistence type="predicted"/>
<dbReference type="SMART" id="SM00089">
    <property type="entry name" value="PKD"/>
    <property type="match status" value="1"/>
</dbReference>
<dbReference type="RefSeq" id="WP_182666318.1">
    <property type="nucleotide sequence ID" value="NZ_VKHS01000619.1"/>
</dbReference>
<feature type="signal peptide" evidence="2">
    <location>
        <begin position="1"/>
        <end position="25"/>
    </location>
</feature>
<feature type="domain" description="PKD" evidence="3">
    <location>
        <begin position="521"/>
        <end position="611"/>
    </location>
</feature>
<dbReference type="CDD" id="cd00146">
    <property type="entry name" value="PKD"/>
    <property type="match status" value="1"/>
</dbReference>
<dbReference type="Pfam" id="PF07995">
    <property type="entry name" value="GSDH"/>
    <property type="match status" value="1"/>
</dbReference>
<dbReference type="PROSITE" id="PS50093">
    <property type="entry name" value="PKD"/>
    <property type="match status" value="1"/>
</dbReference>
<accession>A0A7W3T6A5</accession>
<feature type="region of interest" description="Disordered" evidence="1">
    <location>
        <begin position="210"/>
        <end position="240"/>
    </location>
</feature>
<evidence type="ECO:0000313" key="4">
    <source>
        <dbReference type="EMBL" id="MBB0231762.1"/>
    </source>
</evidence>
<feature type="chain" id="PRO_5030526573" evidence="2">
    <location>
        <begin position="26"/>
        <end position="721"/>
    </location>
</feature>
<evidence type="ECO:0000259" key="3">
    <source>
        <dbReference type="PROSITE" id="PS50093"/>
    </source>
</evidence>
<comment type="caution">
    <text evidence="4">The sequence shown here is derived from an EMBL/GenBank/DDBJ whole genome shotgun (WGS) entry which is preliminary data.</text>
</comment>
<dbReference type="InterPro" id="IPR011042">
    <property type="entry name" value="6-blade_b-propeller_TolB-like"/>
</dbReference>
<dbReference type="Pfam" id="PF18911">
    <property type="entry name" value="PKD_4"/>
    <property type="match status" value="1"/>
</dbReference>
<dbReference type="InterPro" id="IPR035986">
    <property type="entry name" value="PKD_dom_sf"/>
</dbReference>
<dbReference type="Gene3D" id="2.60.40.10">
    <property type="entry name" value="Immunoglobulins"/>
    <property type="match status" value="1"/>
</dbReference>
<name>A0A7W3T6A5_9ACTN</name>
<dbReference type="PANTHER" id="PTHR19328">
    <property type="entry name" value="HEDGEHOG-INTERACTING PROTEIN"/>
    <property type="match status" value="1"/>
</dbReference>
<organism evidence="4 5">
    <name type="scientific">Streptomyces calidiresistens</name>
    <dbReference type="NCBI Taxonomy" id="1485586"/>
    <lineage>
        <taxon>Bacteria</taxon>
        <taxon>Bacillati</taxon>
        <taxon>Actinomycetota</taxon>
        <taxon>Actinomycetes</taxon>
        <taxon>Kitasatosporales</taxon>
        <taxon>Streptomycetaceae</taxon>
        <taxon>Streptomyces</taxon>
    </lineage>
</organism>
<evidence type="ECO:0000313" key="5">
    <source>
        <dbReference type="Proteomes" id="UP000530234"/>
    </source>
</evidence>